<evidence type="ECO:0000313" key="1">
    <source>
        <dbReference type="EMBL" id="ELR70009.1"/>
    </source>
</evidence>
<dbReference type="Proteomes" id="UP000011135">
    <property type="component" value="Unassembled WGS sequence"/>
</dbReference>
<accession>L8JR88</accession>
<dbReference type="EMBL" id="AMZN01000061">
    <property type="protein sequence ID" value="ELR70009.1"/>
    <property type="molecule type" value="Genomic_DNA"/>
</dbReference>
<protein>
    <submittedName>
        <fullName evidence="1">Uncharacterized protein</fullName>
    </submittedName>
</protein>
<keyword evidence="2" id="KW-1185">Reference proteome</keyword>
<name>L8JR88_9BACT</name>
<gene>
    <name evidence="1" type="ORF">C900_04379</name>
</gene>
<dbReference type="AlphaFoldDB" id="L8JR88"/>
<comment type="caution">
    <text evidence="1">The sequence shown here is derived from an EMBL/GenBank/DDBJ whole genome shotgun (WGS) entry which is preliminary data.</text>
</comment>
<organism evidence="1 2">
    <name type="scientific">Fulvivirga imtechensis AK7</name>
    <dbReference type="NCBI Taxonomy" id="1237149"/>
    <lineage>
        <taxon>Bacteria</taxon>
        <taxon>Pseudomonadati</taxon>
        <taxon>Bacteroidota</taxon>
        <taxon>Cytophagia</taxon>
        <taxon>Cytophagales</taxon>
        <taxon>Fulvivirgaceae</taxon>
        <taxon>Fulvivirga</taxon>
    </lineage>
</organism>
<reference evidence="1 2" key="1">
    <citation type="submission" date="2012-12" db="EMBL/GenBank/DDBJ databases">
        <title>Genome assembly of Fulvivirga imtechensis AK7.</title>
        <authorList>
            <person name="Nupur N."/>
            <person name="Khatri I."/>
            <person name="Kumar R."/>
            <person name="Subramanian S."/>
            <person name="Pinnaka A."/>
        </authorList>
    </citation>
    <scope>NUCLEOTIDE SEQUENCE [LARGE SCALE GENOMIC DNA]</scope>
    <source>
        <strain evidence="1 2">AK7</strain>
    </source>
</reference>
<evidence type="ECO:0000313" key="2">
    <source>
        <dbReference type="Proteomes" id="UP000011135"/>
    </source>
</evidence>
<sequence>MEFHILDGKNGLDKLNFKTFFLFSFHAYEFSIEISMPLS</sequence>
<proteinExistence type="predicted"/>